<keyword evidence="6" id="KW-0902">Two-component regulatory system</keyword>
<dbReference type="GO" id="GO:0016301">
    <property type="term" value="F:kinase activity"/>
    <property type="evidence" value="ECO:0007669"/>
    <property type="project" value="UniProtKB-KW"/>
</dbReference>
<comment type="caution">
    <text evidence="8">The sequence shown here is derived from an EMBL/GenBank/DDBJ whole genome shotgun (WGS) entry which is preliminary data.</text>
</comment>
<dbReference type="InterPro" id="IPR036890">
    <property type="entry name" value="HATPase_C_sf"/>
</dbReference>
<protein>
    <submittedName>
        <fullName evidence="8">HAMP domain-containing histidine kinase</fullName>
    </submittedName>
</protein>
<dbReference type="SUPFAM" id="SSF55874">
    <property type="entry name" value="ATPase domain of HSP90 chaperone/DNA topoisomerase II/histidine kinase"/>
    <property type="match status" value="1"/>
</dbReference>
<keyword evidence="5" id="KW-0067">ATP-binding</keyword>
<evidence type="ECO:0000256" key="2">
    <source>
        <dbReference type="ARBA" id="ARBA00022679"/>
    </source>
</evidence>
<evidence type="ECO:0000256" key="6">
    <source>
        <dbReference type="ARBA" id="ARBA00023012"/>
    </source>
</evidence>
<dbReference type="Pfam" id="PF02518">
    <property type="entry name" value="HATPase_c"/>
    <property type="match status" value="1"/>
</dbReference>
<dbReference type="Gene3D" id="3.30.565.10">
    <property type="entry name" value="Histidine kinase-like ATPase, C-terminal domain"/>
    <property type="match status" value="1"/>
</dbReference>
<evidence type="ECO:0000313" key="8">
    <source>
        <dbReference type="EMBL" id="MBD2596202.1"/>
    </source>
</evidence>
<keyword evidence="2" id="KW-0808">Transferase</keyword>
<organism evidence="8 9">
    <name type="scientific">Nostoc spongiaeforme FACHB-130</name>
    <dbReference type="NCBI Taxonomy" id="1357510"/>
    <lineage>
        <taxon>Bacteria</taxon>
        <taxon>Bacillati</taxon>
        <taxon>Cyanobacteriota</taxon>
        <taxon>Cyanophyceae</taxon>
        <taxon>Nostocales</taxon>
        <taxon>Nostocaceae</taxon>
        <taxon>Nostoc</taxon>
    </lineage>
</organism>
<dbReference type="InterPro" id="IPR003594">
    <property type="entry name" value="HATPase_dom"/>
</dbReference>
<evidence type="ECO:0000256" key="4">
    <source>
        <dbReference type="ARBA" id="ARBA00022777"/>
    </source>
</evidence>
<gene>
    <name evidence="8" type="ORF">H6G74_17985</name>
</gene>
<dbReference type="PANTHER" id="PTHR43065:SF10">
    <property type="entry name" value="PEROXIDE STRESS-ACTIVATED HISTIDINE KINASE MAK3"/>
    <property type="match status" value="1"/>
</dbReference>
<evidence type="ECO:0000256" key="3">
    <source>
        <dbReference type="ARBA" id="ARBA00022741"/>
    </source>
</evidence>
<evidence type="ECO:0000256" key="1">
    <source>
        <dbReference type="ARBA" id="ARBA00022553"/>
    </source>
</evidence>
<keyword evidence="9" id="KW-1185">Reference proteome</keyword>
<keyword evidence="3" id="KW-0547">Nucleotide-binding</keyword>
<dbReference type="Proteomes" id="UP000603457">
    <property type="component" value="Unassembled WGS sequence"/>
</dbReference>
<sequence length="136" mass="15855">MALLLYSQSVCNWLQIKPHKIQHNRPAITVIKECCNLPLVECYPRKLNQVFMNILVNALDALEERDQKCSLEQIQSKSSNICIQISVSDTQHIVIRFIDNMPGIPENLLKRLFDSLTPDRNTHWCSNNWIRHNPTF</sequence>
<accession>A0ABR8FZP1</accession>
<dbReference type="EMBL" id="JACJTB010000024">
    <property type="protein sequence ID" value="MBD2596202.1"/>
    <property type="molecule type" value="Genomic_DNA"/>
</dbReference>
<evidence type="ECO:0000259" key="7">
    <source>
        <dbReference type="Pfam" id="PF02518"/>
    </source>
</evidence>
<keyword evidence="4 8" id="KW-0418">Kinase</keyword>
<dbReference type="PANTHER" id="PTHR43065">
    <property type="entry name" value="SENSOR HISTIDINE KINASE"/>
    <property type="match status" value="1"/>
</dbReference>
<feature type="domain" description="Histidine kinase/HSP90-like ATPase" evidence="7">
    <location>
        <begin position="44"/>
        <end position="118"/>
    </location>
</feature>
<name>A0ABR8FZP1_9NOSO</name>
<proteinExistence type="predicted"/>
<evidence type="ECO:0000256" key="5">
    <source>
        <dbReference type="ARBA" id="ARBA00022840"/>
    </source>
</evidence>
<evidence type="ECO:0000313" key="9">
    <source>
        <dbReference type="Proteomes" id="UP000603457"/>
    </source>
</evidence>
<keyword evidence="1" id="KW-0597">Phosphoprotein</keyword>
<reference evidence="8 9" key="1">
    <citation type="journal article" date="2020" name="ISME J.">
        <title>Comparative genomics reveals insights into cyanobacterial evolution and habitat adaptation.</title>
        <authorList>
            <person name="Chen M.Y."/>
            <person name="Teng W.K."/>
            <person name="Zhao L."/>
            <person name="Hu C.X."/>
            <person name="Zhou Y.K."/>
            <person name="Han B.P."/>
            <person name="Song L.R."/>
            <person name="Shu W.S."/>
        </authorList>
    </citation>
    <scope>NUCLEOTIDE SEQUENCE [LARGE SCALE GENOMIC DNA]</scope>
    <source>
        <strain evidence="8 9">FACHB-130</strain>
    </source>
</reference>